<evidence type="ECO:0000313" key="7">
    <source>
        <dbReference type="EMBL" id="RIJ21325.1"/>
    </source>
</evidence>
<comment type="caution">
    <text evidence="7">The sequence shown here is derived from an EMBL/GenBank/DDBJ whole genome shotgun (WGS) entry which is preliminary data.</text>
</comment>
<dbReference type="PANTHER" id="PTHR34138:SF1">
    <property type="entry name" value="CELL SHAPE-DETERMINING PROTEIN MREC"/>
    <property type="match status" value="1"/>
</dbReference>
<feature type="domain" description="Rod shape-determining protein MreC beta-barrel core" evidence="6">
    <location>
        <begin position="122"/>
        <end position="237"/>
    </location>
</feature>
<reference evidence="7 8" key="1">
    <citation type="submission" date="2018-08" db="EMBL/GenBank/DDBJ databases">
        <title>Henriciella mobilis sp. nov., isolated from seawater.</title>
        <authorList>
            <person name="Cheng H."/>
            <person name="Wu Y.-H."/>
            <person name="Xu X.-W."/>
            <person name="Guo L.-L."/>
        </authorList>
    </citation>
    <scope>NUCLEOTIDE SEQUENCE [LARGE SCALE GENOMIC DNA]</scope>
    <source>
        <strain evidence="7 8">CCUG66934</strain>
    </source>
</reference>
<evidence type="ECO:0000256" key="2">
    <source>
        <dbReference type="ARBA" id="ARBA00013855"/>
    </source>
</evidence>
<evidence type="ECO:0000256" key="4">
    <source>
        <dbReference type="ARBA" id="ARBA00032089"/>
    </source>
</evidence>
<dbReference type="AlphaFoldDB" id="A0A399QT15"/>
<protein>
    <recommendedName>
        <fullName evidence="2">Cell shape-determining protein MreC</fullName>
    </recommendedName>
    <alternativeName>
        <fullName evidence="4">Cell shape protein MreC</fullName>
    </alternativeName>
</protein>
<organism evidence="7 8">
    <name type="scientific">Henriciella barbarensis</name>
    <dbReference type="NCBI Taxonomy" id="86342"/>
    <lineage>
        <taxon>Bacteria</taxon>
        <taxon>Pseudomonadati</taxon>
        <taxon>Pseudomonadota</taxon>
        <taxon>Alphaproteobacteria</taxon>
        <taxon>Hyphomonadales</taxon>
        <taxon>Hyphomonadaceae</taxon>
        <taxon>Henriciella</taxon>
    </lineage>
</organism>
<accession>A0A399QT15</accession>
<dbReference type="GO" id="GO:0005886">
    <property type="term" value="C:plasma membrane"/>
    <property type="evidence" value="ECO:0007669"/>
    <property type="project" value="TreeGrafter"/>
</dbReference>
<gene>
    <name evidence="7" type="ORF">D1224_13485</name>
</gene>
<dbReference type="Gene3D" id="2.40.10.350">
    <property type="entry name" value="Rod shape-determining protein MreC, domain 2"/>
    <property type="match status" value="1"/>
</dbReference>
<feature type="region of interest" description="Disordered" evidence="5">
    <location>
        <begin position="262"/>
        <end position="313"/>
    </location>
</feature>
<dbReference type="EMBL" id="QWGB01000009">
    <property type="protein sequence ID" value="RIJ21325.1"/>
    <property type="molecule type" value="Genomic_DNA"/>
</dbReference>
<dbReference type="InterPro" id="IPR042177">
    <property type="entry name" value="Cell/Rod_1"/>
</dbReference>
<evidence type="ECO:0000259" key="6">
    <source>
        <dbReference type="Pfam" id="PF04085"/>
    </source>
</evidence>
<dbReference type="InterPro" id="IPR007221">
    <property type="entry name" value="MreC"/>
</dbReference>
<dbReference type="RefSeq" id="WP_119380477.1">
    <property type="nucleotide sequence ID" value="NZ_QWGB01000009.1"/>
</dbReference>
<comment type="similarity">
    <text evidence="1">Belongs to the MreC family.</text>
</comment>
<dbReference type="Pfam" id="PF04085">
    <property type="entry name" value="MreC"/>
    <property type="match status" value="1"/>
</dbReference>
<dbReference type="PANTHER" id="PTHR34138">
    <property type="entry name" value="CELL SHAPE-DETERMINING PROTEIN MREC"/>
    <property type="match status" value="1"/>
</dbReference>
<keyword evidence="8" id="KW-1185">Reference proteome</keyword>
<evidence type="ECO:0000313" key="8">
    <source>
        <dbReference type="Proteomes" id="UP000265431"/>
    </source>
</evidence>
<evidence type="ECO:0000256" key="5">
    <source>
        <dbReference type="SAM" id="MobiDB-lite"/>
    </source>
</evidence>
<evidence type="ECO:0000256" key="1">
    <source>
        <dbReference type="ARBA" id="ARBA00009369"/>
    </source>
</evidence>
<dbReference type="OrthoDB" id="8478127at2"/>
<evidence type="ECO:0000256" key="3">
    <source>
        <dbReference type="ARBA" id="ARBA00022960"/>
    </source>
</evidence>
<keyword evidence="3" id="KW-0133">Cell shape</keyword>
<dbReference type="InterPro" id="IPR042175">
    <property type="entry name" value="Cell/Rod_MreC_2"/>
</dbReference>
<proteinExistence type="inferred from homology"/>
<dbReference type="Proteomes" id="UP000265431">
    <property type="component" value="Unassembled WGS sequence"/>
</dbReference>
<name>A0A399QT15_9PROT</name>
<dbReference type="InterPro" id="IPR055342">
    <property type="entry name" value="MreC_beta-barrel_core"/>
</dbReference>
<sequence>MARLRGKRLKARPVRRYALIVALVMLFAVLLAQTSPRLRAWIDPARTVAADQLASSARPGLWDRISGKAARDERIRELEAEVRELTRYRSVAISMAARLEAYEDMLNVMGEPPVRGVTARITSETNGPFREAILVNAGTLQGVQAGAYAENEGGLVGRVVQIGERSSRVLLVADFNSRVPVMGEASGMRAILFGDRDDLGTLTDLPERGSFILGERVLTSGEGGIFPRGIVVGEVVERGGALRVEFGMNRGRGGFVRLMPSMQIPPPEEYPAPDATDAEDDTGIEAGDGAPVDETAETATSEALPDAGAPGGG</sequence>
<dbReference type="Gene3D" id="2.40.10.340">
    <property type="entry name" value="Rod shape-determining protein MreC, domain 1"/>
    <property type="match status" value="1"/>
</dbReference>
<dbReference type="GO" id="GO:0008360">
    <property type="term" value="P:regulation of cell shape"/>
    <property type="evidence" value="ECO:0007669"/>
    <property type="project" value="UniProtKB-KW"/>
</dbReference>